<dbReference type="AlphaFoldDB" id="A0A0L0DI74"/>
<evidence type="ECO:0000259" key="1">
    <source>
        <dbReference type="Pfam" id="PF08389"/>
    </source>
</evidence>
<dbReference type="eggNOG" id="KOG2020">
    <property type="taxonomic scope" value="Eukaryota"/>
</dbReference>
<evidence type="ECO:0000313" key="2">
    <source>
        <dbReference type="EMBL" id="KNC51801.1"/>
    </source>
</evidence>
<protein>
    <recommendedName>
        <fullName evidence="1">Exportin-1/Importin-beta-like domain-containing protein</fullName>
    </recommendedName>
</protein>
<reference evidence="2 3" key="1">
    <citation type="submission" date="2010-05" db="EMBL/GenBank/DDBJ databases">
        <title>The Genome Sequence of Thecamonas trahens ATCC 50062.</title>
        <authorList>
            <consortium name="The Broad Institute Genome Sequencing Platform"/>
            <person name="Russ C."/>
            <person name="Cuomo C."/>
            <person name="Shea T."/>
            <person name="Young S.K."/>
            <person name="Zeng Q."/>
            <person name="Koehrsen M."/>
            <person name="Haas B."/>
            <person name="Borodovsky M."/>
            <person name="Guigo R."/>
            <person name="Alvarado L."/>
            <person name="Berlin A."/>
            <person name="Bochicchio J."/>
            <person name="Borenstein D."/>
            <person name="Chapman S."/>
            <person name="Chen Z."/>
            <person name="Freedman E."/>
            <person name="Gellesch M."/>
            <person name="Goldberg J."/>
            <person name="Griggs A."/>
            <person name="Gujja S."/>
            <person name="Heilman E."/>
            <person name="Heiman D."/>
            <person name="Hepburn T."/>
            <person name="Howarth C."/>
            <person name="Jen D."/>
            <person name="Larson L."/>
            <person name="Mehta T."/>
            <person name="Park D."/>
            <person name="Pearson M."/>
            <person name="Roberts A."/>
            <person name="Saif S."/>
            <person name="Shenoy N."/>
            <person name="Sisk P."/>
            <person name="Stolte C."/>
            <person name="Sykes S."/>
            <person name="Thomson T."/>
            <person name="Walk T."/>
            <person name="White J."/>
            <person name="Yandava C."/>
            <person name="Burger G."/>
            <person name="Gray M.W."/>
            <person name="Holland P.W.H."/>
            <person name="King N."/>
            <person name="Lang F.B.F."/>
            <person name="Roger A.J."/>
            <person name="Ruiz-Trillo I."/>
            <person name="Lander E."/>
            <person name="Nusbaum C."/>
        </authorList>
    </citation>
    <scope>NUCLEOTIDE SEQUENCE [LARGE SCALE GENOMIC DNA]</scope>
    <source>
        <strain evidence="2 3">ATCC 50062</strain>
    </source>
</reference>
<dbReference type="InterPro" id="IPR013598">
    <property type="entry name" value="Exportin-1/Importin-b-like"/>
</dbReference>
<dbReference type="RefSeq" id="XP_013755669.1">
    <property type="nucleotide sequence ID" value="XM_013900215.1"/>
</dbReference>
<dbReference type="Gene3D" id="1.25.10.10">
    <property type="entry name" value="Leucine-rich Repeat Variant"/>
    <property type="match status" value="2"/>
</dbReference>
<dbReference type="STRING" id="461836.A0A0L0DI74"/>
<proteinExistence type="predicted"/>
<dbReference type="Proteomes" id="UP000054408">
    <property type="component" value="Unassembled WGS sequence"/>
</dbReference>
<evidence type="ECO:0000313" key="3">
    <source>
        <dbReference type="Proteomes" id="UP000054408"/>
    </source>
</evidence>
<organism evidence="2 3">
    <name type="scientific">Thecamonas trahens ATCC 50062</name>
    <dbReference type="NCBI Taxonomy" id="461836"/>
    <lineage>
        <taxon>Eukaryota</taxon>
        <taxon>Apusozoa</taxon>
        <taxon>Apusomonadida</taxon>
        <taxon>Apusomonadidae</taxon>
        <taxon>Thecamonas</taxon>
    </lineage>
</organism>
<dbReference type="InterPro" id="IPR011989">
    <property type="entry name" value="ARM-like"/>
</dbReference>
<dbReference type="SUPFAM" id="SSF48371">
    <property type="entry name" value="ARM repeat"/>
    <property type="match status" value="2"/>
</dbReference>
<sequence length="1104" mass="111312">MERHAALIAATRGDGAFSVPALDAVVRDLFEPSAAEPELAASANQALLAFQAWPGAWQTVPDIVDSTEYSPTRAIALALLDDAIANPLFARLVPLHQWEAIASWLTAFLAAAVAAADGAKAAAADATRAALAADTAGSDPAGEAADAADDARDAAAETSALAAKAASMVVTLAVNKLWPAHWPGLVTELVQGAASSRLAAVTNLGILADLASAVVAVLAPGSARIGSKAAPPVVNADRRAALAHQLELDFPVIVHLAIEAAATPDDELSLAALAALASFAEWMPPALALSSQLLDTLMSAAACPTPQLAAAAAASASRRGLRHAWLALVALARLGDATAKRAAQTETDITLVRAASDGLEPELQPALVEALLAAVAKALPPAADLPQWVEAAPAVVVHMASLASAFIVRTTEFVADAASCDAIAQRVTAVHGSADVLTDALVAAATFLAAAVTAGLTLLRDAAAASLDDDDTAAVGSLVVEAAAGLPPAIAGCAPLGLDSLLPNPPAGRLLTALLTAAPQPDGPALAPPASHAESWTLLSPPLSGSYELSLAPAVASVTMALAESRNTGEVLAAASVAIGSGEPDAVVRLAWAFTSLAPSAPSSALAALLGVLAQLECPPLDSDSHARVYFLASLLPAWCVASESLGAPGTVAVELAHFATDAASSAGAAGLAPLIRIVASAAAKLSHISFDAASPVLVEAWLTLAGALVPATASWPPPQGAHILRDAYFDIVAALCRAASDAGADEVRDEFLAAIDHMLLQPIDVDALTAALADRELPGVLSAVMHLAELHAVLARALGIHYAALFEAYAAPLTNLALGLHGRVVDAAASGSVDEAIGSVMAVRSLLRGLDAGLRVVPAGLLASPDLVWGVLGELVAVFADAPVNALLPELLAPIAAIVTRAGDSLTPDMVSAVAEGVLARGAILIGEDTSSLPELRLPLFELAGKLLAGCMAALDDGGVAAGIELGLWATRHAHQPALIKVGLKGLASGVRALAGDNGEGIGSERMLAFAQAFWDRLWNDGLVVVFNARNRSELAAALPLLDTLLAVAGTVGSDWPAVSATPEATKLAEARTLPAAAEDGALVDGSLARHISRSHSLTPTRR</sequence>
<dbReference type="Pfam" id="PF08389">
    <property type="entry name" value="Xpo1"/>
    <property type="match status" value="1"/>
</dbReference>
<keyword evidence="3" id="KW-1185">Reference proteome</keyword>
<dbReference type="InterPro" id="IPR016024">
    <property type="entry name" value="ARM-type_fold"/>
</dbReference>
<feature type="domain" description="Exportin-1/Importin-beta-like" evidence="1">
    <location>
        <begin position="162"/>
        <end position="310"/>
    </location>
</feature>
<accession>A0A0L0DI74</accession>
<name>A0A0L0DI74_THETB</name>
<gene>
    <name evidence="2" type="ORF">AMSG_07877</name>
</gene>
<dbReference type="EMBL" id="GL349470">
    <property type="protein sequence ID" value="KNC51801.1"/>
    <property type="molecule type" value="Genomic_DNA"/>
</dbReference>
<dbReference type="GeneID" id="25566705"/>